<proteinExistence type="inferred from homology"/>
<dbReference type="InterPro" id="IPR015421">
    <property type="entry name" value="PyrdxlP-dep_Trfase_major"/>
</dbReference>
<dbReference type="AlphaFoldDB" id="R4Z4I5"/>
<keyword evidence="7" id="KW-1185">Reference proteome</keyword>
<dbReference type="InterPro" id="IPR004838">
    <property type="entry name" value="NHTrfase_class1_PyrdxlP-BS"/>
</dbReference>
<dbReference type="Proteomes" id="UP000018291">
    <property type="component" value="Unassembled WGS sequence"/>
</dbReference>
<evidence type="ECO:0000313" key="6">
    <source>
        <dbReference type="EMBL" id="CCM65794.1"/>
    </source>
</evidence>
<accession>R4Z4I5</accession>
<dbReference type="EC" id="2.6.1.-" evidence="4"/>
<dbReference type="PROSITE" id="PS00105">
    <property type="entry name" value="AA_TRANSFER_CLASS_1"/>
    <property type="match status" value="1"/>
</dbReference>
<comment type="similarity">
    <text evidence="4">Belongs to the class-I pyridoxal-phosphate-dependent aminotransferase family.</text>
</comment>
<dbReference type="Gene3D" id="3.40.640.10">
    <property type="entry name" value="Type I PLP-dependent aspartate aminotransferase-like (Major domain)"/>
    <property type="match status" value="1"/>
</dbReference>
<name>R4Z4I5_9ACTN</name>
<dbReference type="Pfam" id="PF00155">
    <property type="entry name" value="Aminotran_1_2"/>
    <property type="match status" value="1"/>
</dbReference>
<sequence length="365" mass="37890">MIDGPIDLRLGSPCDPPPACAVRAMNAAGDSLGPYGKSVGSPEFRAAASDWMRRRLDLEISPDAVAACVGTKEFVGSLALLLGPLVASHRDTVLVPAVAYPTYAVGADLAGCRVVRVPMTSRFSLDLDAVEPEDAARARLLWVNSPGNPAGGLDDLGAVASWARERGIIVCSDECYLEYTWSGGPAGEDQLPASTVLSSGGEGLLALHSLSKRSNLAGGRVGCYAGDAQLVAALGERRRELGLVVPGPMQAAAVAAWCDQSHVAEQRNRYRHRLEVLAESVRQAGLADVELPAGGFYLWAKVGGDDRAAAARLAAAGVLVQPGILYGPDGAGRIRLAAVRPDDEIVEAARRIAALADGAALVRGG</sequence>
<dbReference type="Gene3D" id="3.90.1150.10">
    <property type="entry name" value="Aspartate Aminotransferase, domain 1"/>
    <property type="match status" value="1"/>
</dbReference>
<dbReference type="GO" id="GO:0030170">
    <property type="term" value="F:pyridoxal phosphate binding"/>
    <property type="evidence" value="ECO:0007669"/>
    <property type="project" value="InterPro"/>
</dbReference>
<reference evidence="6 7" key="1">
    <citation type="journal article" date="2013" name="ISME J.">
        <title>Metabolic model for the filamentous 'Candidatus Microthrix parvicella' based on genomic and metagenomic analyses.</title>
        <authorList>
            <person name="Jon McIlroy S."/>
            <person name="Kristiansen R."/>
            <person name="Albertsen M."/>
            <person name="Michael Karst S."/>
            <person name="Rossetti S."/>
            <person name="Lund Nielsen J."/>
            <person name="Tandoi V."/>
            <person name="James Seviour R."/>
            <person name="Nielsen P.H."/>
        </authorList>
    </citation>
    <scope>NUCLEOTIDE SEQUENCE [LARGE SCALE GENOMIC DNA]</scope>
    <source>
        <strain evidence="6 7">RN1</strain>
    </source>
</reference>
<comment type="caution">
    <text evidence="6">The sequence shown here is derived from an EMBL/GenBank/DDBJ whole genome shotgun (WGS) entry which is preliminary data.</text>
</comment>
<evidence type="ECO:0000259" key="5">
    <source>
        <dbReference type="Pfam" id="PF00155"/>
    </source>
</evidence>
<dbReference type="RefSeq" id="WP_012230855.1">
    <property type="nucleotide sequence ID" value="NZ_HG422565.1"/>
</dbReference>
<dbReference type="CDD" id="cd00609">
    <property type="entry name" value="AAT_like"/>
    <property type="match status" value="1"/>
</dbReference>
<dbReference type="eggNOG" id="COG0436">
    <property type="taxonomic scope" value="Bacteria"/>
</dbReference>
<dbReference type="SUPFAM" id="SSF53383">
    <property type="entry name" value="PLP-dependent transferases"/>
    <property type="match status" value="1"/>
</dbReference>
<dbReference type="EMBL" id="CANL01000078">
    <property type="protein sequence ID" value="CCM65794.1"/>
    <property type="molecule type" value="Genomic_DNA"/>
</dbReference>
<dbReference type="PANTHER" id="PTHR42832">
    <property type="entry name" value="AMINO ACID AMINOTRANSFERASE"/>
    <property type="match status" value="1"/>
</dbReference>
<gene>
    <name evidence="6" type="ORF">BN381_80324</name>
</gene>
<dbReference type="InterPro" id="IPR004839">
    <property type="entry name" value="Aminotransferase_I/II_large"/>
</dbReference>
<dbReference type="GO" id="GO:0008483">
    <property type="term" value="F:transaminase activity"/>
    <property type="evidence" value="ECO:0007669"/>
    <property type="project" value="UniProtKB-KW"/>
</dbReference>
<dbReference type="OrthoDB" id="9813612at2"/>
<dbReference type="InterPro" id="IPR015422">
    <property type="entry name" value="PyrdxlP-dep_Trfase_small"/>
</dbReference>
<dbReference type="InterPro" id="IPR050881">
    <property type="entry name" value="LL-DAP_aminotransferase"/>
</dbReference>
<organism evidence="6 7">
    <name type="scientific">Candidatus Neomicrothrix parvicella RN1</name>
    <dbReference type="NCBI Taxonomy" id="1229780"/>
    <lineage>
        <taxon>Bacteria</taxon>
        <taxon>Bacillati</taxon>
        <taxon>Actinomycetota</taxon>
        <taxon>Acidimicrobiia</taxon>
        <taxon>Acidimicrobiales</taxon>
        <taxon>Microthrixaceae</taxon>
        <taxon>Candidatus Neomicrothrix</taxon>
    </lineage>
</organism>
<dbReference type="InterPro" id="IPR015424">
    <property type="entry name" value="PyrdxlP-dep_Trfase"/>
</dbReference>
<evidence type="ECO:0000256" key="4">
    <source>
        <dbReference type="RuleBase" id="RU000481"/>
    </source>
</evidence>
<feature type="domain" description="Aminotransferase class I/classII large" evidence="5">
    <location>
        <begin position="6"/>
        <end position="352"/>
    </location>
</feature>
<comment type="cofactor">
    <cofactor evidence="1 4">
        <name>pyridoxal 5'-phosphate</name>
        <dbReference type="ChEBI" id="CHEBI:597326"/>
    </cofactor>
</comment>
<keyword evidence="2 4" id="KW-0032">Aminotransferase</keyword>
<dbReference type="STRING" id="1229780.BN381_80324"/>
<evidence type="ECO:0000256" key="3">
    <source>
        <dbReference type="ARBA" id="ARBA00022679"/>
    </source>
</evidence>
<dbReference type="HOGENOM" id="CLU_017584_19_1_11"/>
<evidence type="ECO:0000256" key="2">
    <source>
        <dbReference type="ARBA" id="ARBA00022576"/>
    </source>
</evidence>
<evidence type="ECO:0000313" key="7">
    <source>
        <dbReference type="Proteomes" id="UP000018291"/>
    </source>
</evidence>
<protein>
    <recommendedName>
        <fullName evidence="4">Aminotransferase</fullName>
        <ecNumber evidence="4">2.6.1.-</ecNumber>
    </recommendedName>
</protein>
<dbReference type="PANTHER" id="PTHR42832:SF3">
    <property type="entry name" value="L-GLUTAMINE--4-(METHYLSULFANYL)-2-OXOBUTANOATE AMINOTRANSFERASE"/>
    <property type="match status" value="1"/>
</dbReference>
<evidence type="ECO:0000256" key="1">
    <source>
        <dbReference type="ARBA" id="ARBA00001933"/>
    </source>
</evidence>
<keyword evidence="3 4" id="KW-0808">Transferase</keyword>